<protein>
    <submittedName>
        <fullName evidence="1">Uncharacterized protein</fullName>
    </submittedName>
</protein>
<sequence length="88" mass="9924">MQTGPELIDAFLSPFSESYNKNTPDPLYADGSKVLKDMWFTPGEGVLPEPLAQKHIDKVRGYGEKKKEMLRKRVREDDNTVDVDGVLA</sequence>
<evidence type="ECO:0000313" key="1">
    <source>
        <dbReference type="EMBL" id="KAF1934976.1"/>
    </source>
</evidence>
<name>A0A6A5S973_9PLEO</name>
<organism evidence="1 2">
    <name type="scientific">Clathrospora elynae</name>
    <dbReference type="NCBI Taxonomy" id="706981"/>
    <lineage>
        <taxon>Eukaryota</taxon>
        <taxon>Fungi</taxon>
        <taxon>Dikarya</taxon>
        <taxon>Ascomycota</taxon>
        <taxon>Pezizomycotina</taxon>
        <taxon>Dothideomycetes</taxon>
        <taxon>Pleosporomycetidae</taxon>
        <taxon>Pleosporales</taxon>
        <taxon>Diademaceae</taxon>
        <taxon>Clathrospora</taxon>
    </lineage>
</organism>
<proteinExistence type="predicted"/>
<gene>
    <name evidence="1" type="ORF">EJ02DRAFT_439538</name>
</gene>
<evidence type="ECO:0000313" key="2">
    <source>
        <dbReference type="Proteomes" id="UP000800038"/>
    </source>
</evidence>
<dbReference type="Proteomes" id="UP000800038">
    <property type="component" value="Unassembled WGS sequence"/>
</dbReference>
<accession>A0A6A5S973</accession>
<reference evidence="1" key="1">
    <citation type="journal article" date="2020" name="Stud. Mycol.">
        <title>101 Dothideomycetes genomes: a test case for predicting lifestyles and emergence of pathogens.</title>
        <authorList>
            <person name="Haridas S."/>
            <person name="Albert R."/>
            <person name="Binder M."/>
            <person name="Bloem J."/>
            <person name="Labutti K."/>
            <person name="Salamov A."/>
            <person name="Andreopoulos B."/>
            <person name="Baker S."/>
            <person name="Barry K."/>
            <person name="Bills G."/>
            <person name="Bluhm B."/>
            <person name="Cannon C."/>
            <person name="Castanera R."/>
            <person name="Culley D."/>
            <person name="Daum C."/>
            <person name="Ezra D."/>
            <person name="Gonzalez J."/>
            <person name="Henrissat B."/>
            <person name="Kuo A."/>
            <person name="Liang C."/>
            <person name="Lipzen A."/>
            <person name="Lutzoni F."/>
            <person name="Magnuson J."/>
            <person name="Mondo S."/>
            <person name="Nolan M."/>
            <person name="Ohm R."/>
            <person name="Pangilinan J."/>
            <person name="Park H.-J."/>
            <person name="Ramirez L."/>
            <person name="Alfaro M."/>
            <person name="Sun H."/>
            <person name="Tritt A."/>
            <person name="Yoshinaga Y."/>
            <person name="Zwiers L.-H."/>
            <person name="Turgeon B."/>
            <person name="Goodwin S."/>
            <person name="Spatafora J."/>
            <person name="Crous P."/>
            <person name="Grigoriev I."/>
        </authorList>
    </citation>
    <scope>NUCLEOTIDE SEQUENCE</scope>
    <source>
        <strain evidence="1">CBS 161.51</strain>
    </source>
</reference>
<keyword evidence="2" id="KW-1185">Reference proteome</keyword>
<dbReference type="OrthoDB" id="3660917at2759"/>
<dbReference type="EMBL" id="ML976334">
    <property type="protein sequence ID" value="KAF1934976.1"/>
    <property type="molecule type" value="Genomic_DNA"/>
</dbReference>
<dbReference type="AlphaFoldDB" id="A0A6A5S973"/>